<dbReference type="OrthoDB" id="9814782at2"/>
<name>A0A7J9UZE0_9MICO</name>
<proteinExistence type="predicted"/>
<dbReference type="GO" id="GO:1901053">
    <property type="term" value="P:sarcosine catabolic process"/>
    <property type="evidence" value="ECO:0007669"/>
    <property type="project" value="InterPro"/>
</dbReference>
<keyword evidence="2" id="KW-1185">Reference proteome</keyword>
<sequence length="213" mass="22630">MADVLTLADDPTARGAEVLGHRRSPAHHLRAEMAAGSAAAVALREVAFLTQVALRTEPGTPGGDALEAALGAVLPRRVGEVTEGPGGLFVLWLAPDEFLAVAPDEADSGVLTTEYAARLAAALGDRRGQVVDLSANRTTLELSGPAARWVLDKACRLDLHPRVFPVGAALATQLGATPAILWRTAEQTWRVLVRSSFTTHVVRWLLDGMREYA</sequence>
<dbReference type="InterPro" id="IPR027266">
    <property type="entry name" value="TrmE/GcvT-like"/>
</dbReference>
<dbReference type="GO" id="GO:0008115">
    <property type="term" value="F:sarcosine oxidase activity"/>
    <property type="evidence" value="ECO:0007669"/>
    <property type="project" value="InterPro"/>
</dbReference>
<dbReference type="InterPro" id="IPR006280">
    <property type="entry name" value="SoxG_het"/>
</dbReference>
<dbReference type="NCBIfam" id="TIGR01375">
    <property type="entry name" value="soxG"/>
    <property type="match status" value="1"/>
</dbReference>
<dbReference type="Gene3D" id="3.30.70.1520">
    <property type="entry name" value="Heterotetrameric sarcosine oxidase"/>
    <property type="match status" value="1"/>
</dbReference>
<dbReference type="EMBL" id="WHPD01002436">
    <property type="protein sequence ID" value="MPV89250.1"/>
    <property type="molecule type" value="Genomic_DNA"/>
</dbReference>
<dbReference type="AlphaFoldDB" id="A0A7J9UZE0"/>
<evidence type="ECO:0000313" key="1">
    <source>
        <dbReference type="EMBL" id="MPV89250.1"/>
    </source>
</evidence>
<protein>
    <submittedName>
        <fullName evidence="1">Sarcosine oxidase subunit gamma family protein</fullName>
    </submittedName>
</protein>
<dbReference type="Proteomes" id="UP000429644">
    <property type="component" value="Unassembled WGS sequence"/>
</dbReference>
<dbReference type="SUPFAM" id="SSF103025">
    <property type="entry name" value="Folate-binding domain"/>
    <property type="match status" value="1"/>
</dbReference>
<dbReference type="RefSeq" id="WP_152231968.1">
    <property type="nucleotide sequence ID" value="NZ_BAAAOT010000008.1"/>
</dbReference>
<comment type="caution">
    <text evidence="1">The sequence shown here is derived from an EMBL/GenBank/DDBJ whole genome shotgun (WGS) entry which is preliminary data.</text>
</comment>
<dbReference type="InterPro" id="IPR007375">
    <property type="entry name" value="SoxG"/>
</dbReference>
<organism evidence="1 2">
    <name type="scientific">Georgenia ruanii</name>
    <dbReference type="NCBI Taxonomy" id="348442"/>
    <lineage>
        <taxon>Bacteria</taxon>
        <taxon>Bacillati</taxon>
        <taxon>Actinomycetota</taxon>
        <taxon>Actinomycetes</taxon>
        <taxon>Micrococcales</taxon>
        <taxon>Bogoriellaceae</taxon>
        <taxon>Georgenia</taxon>
    </lineage>
</organism>
<dbReference type="Pfam" id="PF04268">
    <property type="entry name" value="SoxG"/>
    <property type="match status" value="1"/>
</dbReference>
<dbReference type="Gene3D" id="3.30.1360.120">
    <property type="entry name" value="Probable tRNA modification gtpase trme, domain 1"/>
    <property type="match status" value="1"/>
</dbReference>
<evidence type="ECO:0000313" key="2">
    <source>
        <dbReference type="Proteomes" id="UP000429644"/>
    </source>
</evidence>
<gene>
    <name evidence="1" type="primary">soxG</name>
    <name evidence="1" type="ORF">GB882_11280</name>
</gene>
<accession>A0A7J9UZE0</accession>
<reference evidence="1 2" key="1">
    <citation type="submission" date="2019-10" db="EMBL/GenBank/DDBJ databases">
        <title>Georgenia wutianyii sp. nov. and Georgenia yuyongxinii sp. nov. isolated from plateau pika (Ochotona curzoniae) in the Qinghai-Tibet plateau of China.</title>
        <authorList>
            <person name="Tian Z."/>
        </authorList>
    </citation>
    <scope>NUCLEOTIDE SEQUENCE [LARGE SCALE GENOMIC DNA]</scope>
    <source>
        <strain evidence="1 2">JCM 15130</strain>
    </source>
</reference>